<protein>
    <submittedName>
        <fullName evidence="2">Putative transcriptional regulator</fullName>
    </submittedName>
</protein>
<name>I9N5T3_RHILT</name>
<dbReference type="SUPFAM" id="SSF46785">
    <property type="entry name" value="Winged helix' DNA-binding domain"/>
    <property type="match status" value="1"/>
</dbReference>
<dbReference type="AlphaFoldDB" id="I9N5T3"/>
<proteinExistence type="predicted"/>
<organism evidence="2 3">
    <name type="scientific">Rhizobium leguminosarum bv. trifolii WSM597</name>
    <dbReference type="NCBI Taxonomy" id="754764"/>
    <lineage>
        <taxon>Bacteria</taxon>
        <taxon>Pseudomonadati</taxon>
        <taxon>Pseudomonadota</taxon>
        <taxon>Alphaproteobacteria</taxon>
        <taxon>Hyphomicrobiales</taxon>
        <taxon>Rhizobiaceae</taxon>
        <taxon>Rhizobium/Agrobacterium group</taxon>
        <taxon>Rhizobium</taxon>
    </lineage>
</organism>
<evidence type="ECO:0000259" key="1">
    <source>
        <dbReference type="Pfam" id="PF03551"/>
    </source>
</evidence>
<dbReference type="InterPro" id="IPR036390">
    <property type="entry name" value="WH_DNA-bd_sf"/>
</dbReference>
<dbReference type="Proteomes" id="UP000005092">
    <property type="component" value="Unassembled WGS sequence"/>
</dbReference>
<dbReference type="InterPro" id="IPR036388">
    <property type="entry name" value="WH-like_DNA-bd_sf"/>
</dbReference>
<sequence>MFVSDVQYEILELAMKQPGLYGLEMVKQSSKLKRATIYVHLSRMEDKGWLRSEAEKVATVSGMPRRRYFVTGEGQNTYRAANAAATAFNSFGGVAI</sequence>
<feature type="domain" description="Transcription regulator PadR N-terminal" evidence="1">
    <location>
        <begin position="10"/>
        <end position="79"/>
    </location>
</feature>
<evidence type="ECO:0000313" key="2">
    <source>
        <dbReference type="EMBL" id="EJB03279.1"/>
    </source>
</evidence>
<evidence type="ECO:0000313" key="3">
    <source>
        <dbReference type="Proteomes" id="UP000005092"/>
    </source>
</evidence>
<dbReference type="Gene3D" id="1.10.10.10">
    <property type="entry name" value="Winged helix-like DNA-binding domain superfamily/Winged helix DNA-binding domain"/>
    <property type="match status" value="1"/>
</dbReference>
<dbReference type="EMBL" id="JH719381">
    <property type="protein sequence ID" value="EJB03279.1"/>
    <property type="molecule type" value="Genomic_DNA"/>
</dbReference>
<reference evidence="2 3" key="1">
    <citation type="submission" date="2012-02" db="EMBL/GenBank/DDBJ databases">
        <title>Improved High-Quality Draft Sequence of Rhizobium leguminosarum bv. trifolii WSM597.</title>
        <authorList>
            <consortium name="US DOE Joint Genome Institute"/>
            <person name="Lucas S."/>
            <person name="Han J."/>
            <person name="Lapidus A."/>
            <person name="Cheng J.-F."/>
            <person name="Goodwin L."/>
            <person name="Pitluck S."/>
            <person name="Peters L."/>
            <person name="Ovchinnikova G."/>
            <person name="Held B."/>
            <person name="Detter J.C."/>
            <person name="Han C."/>
            <person name="Tapia R."/>
            <person name="Land M."/>
            <person name="Hauser L."/>
            <person name="Kyrpides N."/>
            <person name="Ivanova N."/>
            <person name="Pagani I."/>
            <person name="Brau L."/>
            <person name="Yates R."/>
            <person name="O'Hara G."/>
            <person name="Rui T."/>
            <person name="Howieson J."/>
            <person name="Reeve W."/>
            <person name="Woyke T."/>
        </authorList>
    </citation>
    <scope>NUCLEOTIDE SEQUENCE [LARGE SCALE GENOMIC DNA]</scope>
    <source>
        <strain evidence="2 3">WSM597</strain>
    </source>
</reference>
<dbReference type="RefSeq" id="WP_003587326.1">
    <property type="nucleotide sequence ID" value="NZ_JH719381.1"/>
</dbReference>
<gene>
    <name evidence="2" type="ORF">Rleg9DRAFT_2111</name>
</gene>
<dbReference type="InterPro" id="IPR005149">
    <property type="entry name" value="Tscrpt_reg_PadR_N"/>
</dbReference>
<accession>I9N5T3</accession>
<dbReference type="OrthoDB" id="8455844at2"/>
<dbReference type="HOGENOM" id="CLU_2357741_0_0_5"/>
<dbReference type="Pfam" id="PF03551">
    <property type="entry name" value="PadR"/>
    <property type="match status" value="1"/>
</dbReference>